<dbReference type="AlphaFoldDB" id="D3E3R0"/>
<evidence type="ECO:0000313" key="1">
    <source>
        <dbReference type="EMBL" id="ADC47171.1"/>
    </source>
</evidence>
<evidence type="ECO:0000313" key="2">
    <source>
        <dbReference type="Proteomes" id="UP000008680"/>
    </source>
</evidence>
<dbReference type="Proteomes" id="UP000008680">
    <property type="component" value="Chromosome"/>
</dbReference>
<sequence>MIIVTTICVILILIVLFYGLFPGLTNSNDNSDNNLIIQNQTSHFTIDIENGTYLSGEGKSKMVDSNYSTLESYENFTISGYEAYEIELDNGSWYIVSLYKVDYNTPSSDWVYNSDVDEDGNAYIFFNSKGEYYGYFINIPSSSDPSTFENLSFLTSIFHYNH</sequence>
<organism evidence="1 2">
    <name type="scientific">Methanobrevibacter ruminantium (strain ATCC 35063 / DSM 1093 / JCM 13430 / OCM 146 / M1)</name>
    <name type="common">Methanobacterium ruminantium</name>
    <dbReference type="NCBI Taxonomy" id="634498"/>
    <lineage>
        <taxon>Archaea</taxon>
        <taxon>Methanobacteriati</taxon>
        <taxon>Methanobacteriota</taxon>
        <taxon>Methanomada group</taxon>
        <taxon>Methanobacteria</taxon>
        <taxon>Methanobacteriales</taxon>
        <taxon>Methanobacteriaceae</taxon>
        <taxon>Methanobrevibacter</taxon>
    </lineage>
</organism>
<gene>
    <name evidence="1" type="ordered locus">mru_1321</name>
</gene>
<name>D3E3R0_METRM</name>
<reference evidence="1 2" key="1">
    <citation type="journal article" date="2010" name="PLoS ONE">
        <title>The genome sequence of the rumen methanogen Methanobrevibacter ruminantium reveals new possibilities for controlling ruminant methane emissions.</title>
        <authorList>
            <person name="Leahy S.C."/>
            <person name="Kelly W.J."/>
            <person name="Altermann E."/>
            <person name="Ronimus R.S."/>
            <person name="Yeoman C.J."/>
            <person name="Pacheco D.M."/>
            <person name="Li D."/>
            <person name="Kong Z."/>
            <person name="McTavish S."/>
            <person name="Sang C."/>
            <person name="Lambie S.C."/>
            <person name="Janssen P.H."/>
            <person name="Dey D."/>
            <person name="Attwood G.T."/>
        </authorList>
    </citation>
    <scope>NUCLEOTIDE SEQUENCE [LARGE SCALE GENOMIC DNA]</scope>
    <source>
        <strain evidence="2">ATCC 35063 / DSM 1093 / JCM 13430 / OCM 146 / M1</strain>
    </source>
</reference>
<dbReference type="EMBL" id="CP001719">
    <property type="protein sequence ID" value="ADC47171.1"/>
    <property type="molecule type" value="Genomic_DNA"/>
</dbReference>
<dbReference type="HOGENOM" id="CLU_1631681_0_0_2"/>
<dbReference type="PATRIC" id="fig|634498.28.peg.1325"/>
<keyword evidence="2" id="KW-1185">Reference proteome</keyword>
<dbReference type="GeneID" id="8770972"/>
<proteinExistence type="predicted"/>
<accession>D3E3R0</accession>
<dbReference type="RefSeq" id="WP_012956120.1">
    <property type="nucleotide sequence ID" value="NC_013790.1"/>
</dbReference>
<dbReference type="KEGG" id="mru:mru_1321"/>
<protein>
    <submittedName>
        <fullName evidence="1">Uncharacterized protein</fullName>
    </submittedName>
</protein>